<sequence>MLINNHNEELLQQAFEWIDEQISDYFFLCDEELIIQHASHSIEKAGFTREQVIGESAITFVDSVDSEKFLQEINQLEVNAIKRNVFRVINVNNELRRHEVSMGKMIYDKTGDIFYIFLAKDITNILETENLLIQSEKLSSAGQLAASVAHEIRNPLTSLKGFLQLMEAGMDNSGTYLKIMKEEIEKIEAISKELLFIAKPSPNELKRENLIELVGEVCLLMNSQARMHDIRLKKKFDCEEFMLNCDRSQFKQVLINLIKNAIEAMEENGTIEIHIHTKEQLLIEVMDEGPGVPEEMKEKLGEPFYTTKQNGTGLGLMVTKQILKNHGAKLEVKDREIKGSNFRISFKDLD</sequence>
<dbReference type="InterPro" id="IPR003594">
    <property type="entry name" value="HATPase_dom"/>
</dbReference>
<comment type="catalytic activity">
    <reaction evidence="1">
        <text>ATP + protein L-histidine = ADP + protein N-phospho-L-histidine.</text>
        <dbReference type="EC" id="2.7.13.3"/>
    </reaction>
</comment>
<dbReference type="SUPFAM" id="SSF47384">
    <property type="entry name" value="Homodimeric domain of signal transducing histidine kinase"/>
    <property type="match status" value="1"/>
</dbReference>
<dbReference type="InterPro" id="IPR003661">
    <property type="entry name" value="HisK_dim/P_dom"/>
</dbReference>
<dbReference type="InterPro" id="IPR005467">
    <property type="entry name" value="His_kinase_dom"/>
</dbReference>
<dbReference type="GO" id="GO:0005524">
    <property type="term" value="F:ATP binding"/>
    <property type="evidence" value="ECO:0007669"/>
    <property type="project" value="UniProtKB-KW"/>
</dbReference>
<evidence type="ECO:0000256" key="2">
    <source>
        <dbReference type="ARBA" id="ARBA00012438"/>
    </source>
</evidence>
<dbReference type="SMART" id="SM00387">
    <property type="entry name" value="HATPase_c"/>
    <property type="match status" value="1"/>
</dbReference>
<reference evidence="10 11" key="1">
    <citation type="submission" date="2019-07" db="EMBL/GenBank/DDBJ databases">
        <title>Allobacillus sp. nov. SKP isolated from shrimp paste of Euphausiacea.</title>
        <authorList>
            <person name="Kanchanasin P."/>
            <person name="Tanasupawat S."/>
            <person name="Shi W."/>
            <person name="Wu L."/>
            <person name="Ma J."/>
        </authorList>
    </citation>
    <scope>NUCLEOTIDE SEQUENCE [LARGE SCALE GENOMIC DNA]</scope>
    <source>
        <strain evidence="10 11">SKP4-8</strain>
    </source>
</reference>
<dbReference type="InterPro" id="IPR035965">
    <property type="entry name" value="PAS-like_dom_sf"/>
</dbReference>
<dbReference type="InterPro" id="IPR036890">
    <property type="entry name" value="HATPase_C_sf"/>
</dbReference>
<dbReference type="NCBIfam" id="TIGR00229">
    <property type="entry name" value="sensory_box"/>
    <property type="match status" value="1"/>
</dbReference>
<dbReference type="EC" id="2.7.13.3" evidence="2"/>
<dbReference type="OrthoDB" id="9815750at2"/>
<organism evidence="10 11">
    <name type="scientific">Allobacillus salarius</name>
    <dbReference type="NCBI Taxonomy" id="1955272"/>
    <lineage>
        <taxon>Bacteria</taxon>
        <taxon>Bacillati</taxon>
        <taxon>Bacillota</taxon>
        <taxon>Bacilli</taxon>
        <taxon>Bacillales</taxon>
        <taxon>Bacillaceae</taxon>
        <taxon>Allobacillus</taxon>
    </lineage>
</organism>
<accession>A0A556PS79</accession>
<evidence type="ECO:0000313" key="10">
    <source>
        <dbReference type="EMBL" id="TSJ67248.1"/>
    </source>
</evidence>
<dbReference type="CDD" id="cd00075">
    <property type="entry name" value="HATPase"/>
    <property type="match status" value="1"/>
</dbReference>
<dbReference type="AlphaFoldDB" id="A0A556PS79"/>
<evidence type="ECO:0000259" key="9">
    <source>
        <dbReference type="PROSITE" id="PS50109"/>
    </source>
</evidence>
<dbReference type="GO" id="GO:0000155">
    <property type="term" value="F:phosphorelay sensor kinase activity"/>
    <property type="evidence" value="ECO:0007669"/>
    <property type="project" value="InterPro"/>
</dbReference>
<evidence type="ECO:0000256" key="8">
    <source>
        <dbReference type="ARBA" id="ARBA00023012"/>
    </source>
</evidence>
<dbReference type="InterPro" id="IPR000014">
    <property type="entry name" value="PAS"/>
</dbReference>
<proteinExistence type="predicted"/>
<dbReference type="PANTHER" id="PTHR43065:SF10">
    <property type="entry name" value="PEROXIDE STRESS-ACTIVATED HISTIDINE KINASE MAK3"/>
    <property type="match status" value="1"/>
</dbReference>
<dbReference type="Pfam" id="PF00512">
    <property type="entry name" value="HisKA"/>
    <property type="match status" value="1"/>
</dbReference>
<dbReference type="PROSITE" id="PS50109">
    <property type="entry name" value="HIS_KIN"/>
    <property type="match status" value="1"/>
</dbReference>
<dbReference type="Gene3D" id="3.30.565.10">
    <property type="entry name" value="Histidine kinase-like ATPase, C-terminal domain"/>
    <property type="match status" value="1"/>
</dbReference>
<feature type="domain" description="Histidine kinase" evidence="9">
    <location>
        <begin position="147"/>
        <end position="350"/>
    </location>
</feature>
<evidence type="ECO:0000313" key="11">
    <source>
        <dbReference type="Proteomes" id="UP000316425"/>
    </source>
</evidence>
<dbReference type="SUPFAM" id="SSF55785">
    <property type="entry name" value="PYP-like sensor domain (PAS domain)"/>
    <property type="match status" value="1"/>
</dbReference>
<keyword evidence="4" id="KW-0808">Transferase</keyword>
<gene>
    <name evidence="10" type="ORF">FPQ13_03030</name>
</gene>
<evidence type="ECO:0000256" key="3">
    <source>
        <dbReference type="ARBA" id="ARBA00022553"/>
    </source>
</evidence>
<dbReference type="SMART" id="SM00388">
    <property type="entry name" value="HisKA"/>
    <property type="match status" value="1"/>
</dbReference>
<protein>
    <recommendedName>
        <fullName evidence="2">histidine kinase</fullName>
        <ecNumber evidence="2">2.7.13.3</ecNumber>
    </recommendedName>
</protein>
<dbReference type="Gene3D" id="1.10.287.130">
    <property type="match status" value="1"/>
</dbReference>
<keyword evidence="6" id="KW-0418">Kinase</keyword>
<keyword evidence="8" id="KW-0902">Two-component regulatory system</keyword>
<evidence type="ECO:0000256" key="5">
    <source>
        <dbReference type="ARBA" id="ARBA00022741"/>
    </source>
</evidence>
<dbReference type="Pfam" id="PF02518">
    <property type="entry name" value="HATPase_c"/>
    <property type="match status" value="1"/>
</dbReference>
<dbReference type="CDD" id="cd00082">
    <property type="entry name" value="HisKA"/>
    <property type="match status" value="1"/>
</dbReference>
<evidence type="ECO:0000256" key="6">
    <source>
        <dbReference type="ARBA" id="ARBA00022777"/>
    </source>
</evidence>
<dbReference type="RefSeq" id="WP_144087837.1">
    <property type="nucleotide sequence ID" value="NZ_VMHE01000002.1"/>
</dbReference>
<keyword evidence="7" id="KW-0067">ATP-binding</keyword>
<dbReference type="InterPro" id="IPR004358">
    <property type="entry name" value="Sig_transdc_His_kin-like_C"/>
</dbReference>
<comment type="caution">
    <text evidence="10">The sequence shown here is derived from an EMBL/GenBank/DDBJ whole genome shotgun (WGS) entry which is preliminary data.</text>
</comment>
<keyword evidence="5" id="KW-0547">Nucleotide-binding</keyword>
<evidence type="ECO:0000256" key="1">
    <source>
        <dbReference type="ARBA" id="ARBA00000085"/>
    </source>
</evidence>
<dbReference type="CDD" id="cd00130">
    <property type="entry name" value="PAS"/>
    <property type="match status" value="1"/>
</dbReference>
<dbReference type="EMBL" id="VMHE01000002">
    <property type="protein sequence ID" value="TSJ67248.1"/>
    <property type="molecule type" value="Genomic_DNA"/>
</dbReference>
<dbReference type="SUPFAM" id="SSF55874">
    <property type="entry name" value="ATPase domain of HSP90 chaperone/DNA topoisomerase II/histidine kinase"/>
    <property type="match status" value="1"/>
</dbReference>
<dbReference type="PRINTS" id="PR00344">
    <property type="entry name" value="BCTRLSENSOR"/>
</dbReference>
<dbReference type="InterPro" id="IPR036097">
    <property type="entry name" value="HisK_dim/P_sf"/>
</dbReference>
<dbReference type="PANTHER" id="PTHR43065">
    <property type="entry name" value="SENSOR HISTIDINE KINASE"/>
    <property type="match status" value="1"/>
</dbReference>
<keyword evidence="11" id="KW-1185">Reference proteome</keyword>
<evidence type="ECO:0000256" key="7">
    <source>
        <dbReference type="ARBA" id="ARBA00022840"/>
    </source>
</evidence>
<dbReference type="Gene3D" id="3.30.450.20">
    <property type="entry name" value="PAS domain"/>
    <property type="match status" value="1"/>
</dbReference>
<keyword evidence="3" id="KW-0597">Phosphoprotein</keyword>
<dbReference type="Proteomes" id="UP000316425">
    <property type="component" value="Unassembled WGS sequence"/>
</dbReference>
<evidence type="ECO:0000256" key="4">
    <source>
        <dbReference type="ARBA" id="ARBA00022679"/>
    </source>
</evidence>
<name>A0A556PS79_9BACI</name>